<evidence type="ECO:0000256" key="1">
    <source>
        <dbReference type="SAM" id="MobiDB-lite"/>
    </source>
</evidence>
<feature type="region of interest" description="Disordered" evidence="1">
    <location>
        <begin position="36"/>
        <end position="83"/>
    </location>
</feature>
<accession>A0ABY3WF27</accession>
<feature type="compositionally biased region" description="Basic and acidic residues" evidence="1">
    <location>
        <begin position="41"/>
        <end position="56"/>
    </location>
</feature>
<evidence type="ECO:0000313" key="2">
    <source>
        <dbReference type="EMBL" id="UNM11162.1"/>
    </source>
</evidence>
<keyword evidence="3" id="KW-1185">Reference proteome</keyword>
<name>A0ABY3WF27_9ACTN</name>
<dbReference type="Proteomes" id="UP000828924">
    <property type="component" value="Chromosome"/>
</dbReference>
<sequence length="83" mass="9206">MAVDPTDPETFTEDDQGQATAADELDELNDLDEEVPQADAAEQHKELQQEKDERPTGIETGDANEADATEQARVVTLDEDDYR</sequence>
<gene>
    <name evidence="2" type="ORF">J4032_06195</name>
</gene>
<reference evidence="2 3" key="1">
    <citation type="submission" date="2021-03" db="EMBL/GenBank/DDBJ databases">
        <title>Complete genome of Streptomyces formicae strain 1H-GS9 (DSM 100524).</title>
        <authorList>
            <person name="Atanasov K.E."/>
            <person name="Altabella T."/>
            <person name="Ferrer A."/>
        </authorList>
    </citation>
    <scope>NUCLEOTIDE SEQUENCE [LARGE SCALE GENOMIC DNA]</scope>
    <source>
        <strain evidence="2 3">1H-GS9</strain>
    </source>
</reference>
<dbReference type="RefSeq" id="WP_242329710.1">
    <property type="nucleotide sequence ID" value="NZ_CP071872.1"/>
</dbReference>
<organism evidence="2 3">
    <name type="scientific">Streptomyces formicae</name>
    <dbReference type="NCBI Taxonomy" id="1616117"/>
    <lineage>
        <taxon>Bacteria</taxon>
        <taxon>Bacillati</taxon>
        <taxon>Actinomycetota</taxon>
        <taxon>Actinomycetes</taxon>
        <taxon>Kitasatosporales</taxon>
        <taxon>Streptomycetaceae</taxon>
        <taxon>Streptomyces</taxon>
    </lineage>
</organism>
<dbReference type="EMBL" id="CP071872">
    <property type="protein sequence ID" value="UNM11162.1"/>
    <property type="molecule type" value="Genomic_DNA"/>
</dbReference>
<evidence type="ECO:0000313" key="3">
    <source>
        <dbReference type="Proteomes" id="UP000828924"/>
    </source>
</evidence>
<protein>
    <submittedName>
        <fullName evidence="2">Uncharacterized protein</fullName>
    </submittedName>
</protein>
<proteinExistence type="predicted"/>